<dbReference type="Gramene" id="OGLUM03G25050.1">
    <property type="protein sequence ID" value="OGLUM03G25050.1"/>
    <property type="gene ID" value="OGLUM03G25050"/>
</dbReference>
<keyword evidence="3" id="KW-1185">Reference proteome</keyword>
<dbReference type="Proteomes" id="UP000026961">
    <property type="component" value="Chromosome 3"/>
</dbReference>
<feature type="region of interest" description="Disordered" evidence="1">
    <location>
        <begin position="1"/>
        <end position="29"/>
    </location>
</feature>
<proteinExistence type="predicted"/>
<organism evidence="2">
    <name type="scientific">Oryza glumipatula</name>
    <dbReference type="NCBI Taxonomy" id="40148"/>
    <lineage>
        <taxon>Eukaryota</taxon>
        <taxon>Viridiplantae</taxon>
        <taxon>Streptophyta</taxon>
        <taxon>Embryophyta</taxon>
        <taxon>Tracheophyta</taxon>
        <taxon>Spermatophyta</taxon>
        <taxon>Magnoliopsida</taxon>
        <taxon>Liliopsida</taxon>
        <taxon>Poales</taxon>
        <taxon>Poaceae</taxon>
        <taxon>BOP clade</taxon>
        <taxon>Oryzoideae</taxon>
        <taxon>Oryzeae</taxon>
        <taxon>Oryzinae</taxon>
        <taxon>Oryza</taxon>
    </lineage>
</organism>
<reference evidence="2" key="2">
    <citation type="submission" date="2018-05" db="EMBL/GenBank/DDBJ databases">
        <title>OgluRS3 (Oryza glumaepatula Reference Sequence Version 3).</title>
        <authorList>
            <person name="Zhang J."/>
            <person name="Kudrna D."/>
            <person name="Lee S."/>
            <person name="Talag J."/>
            <person name="Welchert J."/>
            <person name="Wing R.A."/>
        </authorList>
    </citation>
    <scope>NUCLEOTIDE SEQUENCE [LARGE SCALE GENOMIC DNA]</scope>
</reference>
<dbReference type="EnsemblPlants" id="OGLUM03G25050.1">
    <property type="protein sequence ID" value="OGLUM03G25050.1"/>
    <property type="gene ID" value="OGLUM03G25050"/>
</dbReference>
<accession>A0A0D9Z9X6</accession>
<dbReference type="HOGENOM" id="CLU_104370_0_0_1"/>
<name>A0A0D9Z9X6_9ORYZ</name>
<protein>
    <submittedName>
        <fullName evidence="2">Uncharacterized protein</fullName>
    </submittedName>
</protein>
<reference evidence="2" key="1">
    <citation type="submission" date="2015-04" db="UniProtKB">
        <authorList>
            <consortium name="EnsemblPlants"/>
        </authorList>
    </citation>
    <scope>IDENTIFICATION</scope>
</reference>
<evidence type="ECO:0000313" key="3">
    <source>
        <dbReference type="Proteomes" id="UP000026961"/>
    </source>
</evidence>
<evidence type="ECO:0000256" key="1">
    <source>
        <dbReference type="SAM" id="MobiDB-lite"/>
    </source>
</evidence>
<dbReference type="STRING" id="40148.A0A0D9Z9X6"/>
<dbReference type="AlphaFoldDB" id="A0A0D9Z9X6"/>
<sequence length="174" mass="18446">MTAEVTGRNSVDRASRSSNNSSSEEDERDVAAQRMVYDMARTLVVQEVEPWRVTAWRVKVDLGGPVLEVSAAPHSTTRVLLEGEDIGTTPVVDSFEWKDAAMDTTPKGGAAASGVTYIDKIKLVATCTTEYNKKLATTMYEKVAGVGTVVAGKVQQVTQSAGTMISGIGGASQS</sequence>
<evidence type="ECO:0000313" key="2">
    <source>
        <dbReference type="EnsemblPlants" id="OGLUM03G25050.1"/>
    </source>
</evidence>